<reference evidence="1 2" key="1">
    <citation type="journal article" date="2018" name="Mol. Biol. Evol.">
        <title>Broad Genomic Sampling Reveals a Smut Pathogenic Ancestry of the Fungal Clade Ustilaginomycotina.</title>
        <authorList>
            <person name="Kijpornyongpan T."/>
            <person name="Mondo S.J."/>
            <person name="Barry K."/>
            <person name="Sandor L."/>
            <person name="Lee J."/>
            <person name="Lipzen A."/>
            <person name="Pangilinan J."/>
            <person name="LaButti K."/>
            <person name="Hainaut M."/>
            <person name="Henrissat B."/>
            <person name="Grigoriev I.V."/>
            <person name="Spatafora J.W."/>
            <person name="Aime M.C."/>
        </authorList>
    </citation>
    <scope>NUCLEOTIDE SEQUENCE [LARGE SCALE GENOMIC DNA]</scope>
    <source>
        <strain evidence="1 2">SA 807</strain>
    </source>
</reference>
<organism evidence="1 2">
    <name type="scientific">Violaceomyces palustris</name>
    <dbReference type="NCBI Taxonomy" id="1673888"/>
    <lineage>
        <taxon>Eukaryota</taxon>
        <taxon>Fungi</taxon>
        <taxon>Dikarya</taxon>
        <taxon>Basidiomycota</taxon>
        <taxon>Ustilaginomycotina</taxon>
        <taxon>Ustilaginomycetes</taxon>
        <taxon>Violaceomycetales</taxon>
        <taxon>Violaceomycetaceae</taxon>
        <taxon>Violaceomyces</taxon>
    </lineage>
</organism>
<protein>
    <submittedName>
        <fullName evidence="1">Uncharacterized protein</fullName>
    </submittedName>
</protein>
<name>A0ACD0P375_9BASI</name>
<evidence type="ECO:0000313" key="1">
    <source>
        <dbReference type="EMBL" id="PWN52462.1"/>
    </source>
</evidence>
<accession>A0ACD0P375</accession>
<dbReference type="Proteomes" id="UP000245626">
    <property type="component" value="Unassembled WGS sequence"/>
</dbReference>
<sequence length="655" mass="72444">MNKPSFSTSLYSIPGRDARLSSMAVRADEMLLIYDDEKARMWDMRTQELRRSVGTELAKSLLEDGTGWWSYYPIHAPGNEDSASSKVLSKIASARHGAIATLLTDYRRAIEVASRLVDPPASQYANATDEPPLELAGTTASRKIDSSIRTGTQLDTAVGKKVVTIIRPLLATVLPHSDALARNFSLLEKLRLGDAQRNWNVSCGIFGPQGSLARPILSSDLEGWQLSPTLTTHRLLVAIGLLKVLANITEIKDEALQLIQFLTHELPAELPGFKELSLPLLSRFILDSNQEIQEASRLLFSSCLQRLPDQQLEWLCEEWHELLPCKQPPIPADDAPVALLMLGLLAAERYKSLNPRLLKDISTSISIYICDEARPTNQAIAIELCHRGFDIWQHYLDAMEVVRTLFSLATNKESNTVTENRAAARLATLQIATANTPLFMTTLSLDILHARSPSHCSATMRLVAFMVRRKPLILYPNLPRLAEAVVKSLDPTITSMREAVVQAATVMINELVSTYPSIAFHGRLQRLAVGTHEGAVIMYDLKTATRLYVIEGHRRQLTGCSFSPDGRRLVTISLDERKLLIWKVGSGFTSMFSPGTIPRQGGADSSGAYKAIDFNVGDATSIDPETILNSVSFDWQNDRSVHVKIGEARVNLSVN</sequence>
<evidence type="ECO:0000313" key="2">
    <source>
        <dbReference type="Proteomes" id="UP000245626"/>
    </source>
</evidence>
<dbReference type="EMBL" id="KZ819776">
    <property type="protein sequence ID" value="PWN52462.1"/>
    <property type="molecule type" value="Genomic_DNA"/>
</dbReference>
<gene>
    <name evidence="1" type="ORF">IE53DRAFT_282036</name>
</gene>
<proteinExistence type="predicted"/>
<keyword evidence="2" id="KW-1185">Reference proteome</keyword>